<reference evidence="18 23" key="4">
    <citation type="submission" date="2017-08" db="EMBL/GenBank/DDBJ databases">
        <authorList>
            <person name="Feschi L."/>
            <person name="Jeukens J."/>
            <person name="Emond-Rheault J.-G."/>
            <person name="Kukavica-Ibrulj I."/>
            <person name="Boyle B."/>
            <person name="Levesque R.C."/>
        </authorList>
    </citation>
    <scope>NUCLEOTIDE SEQUENCE [LARGE SCALE GENOMIC DNA]</scope>
    <source>
        <strain evidence="18 23">PA-W36</strain>
    </source>
</reference>
<reference evidence="14" key="8">
    <citation type="submission" date="2020-01" db="EMBL/GenBank/DDBJ databases">
        <title>Bacteria Cultured from War Wounds Associated with the Conflict in Eastern Ukraine.</title>
        <authorList>
            <person name="Snesrud E."/>
            <person name="Galac M.R."/>
            <person name="Mc Gann P."/>
            <person name="Valentine K."/>
            <person name="Viacheslav K."/>
        </authorList>
    </citation>
    <scope>NUCLEOTIDE SEQUENCE</scope>
    <source>
        <strain evidence="14">VNMU148</strain>
    </source>
</reference>
<gene>
    <name evidence="13" type="primary">gspH</name>
    <name evidence="14" type="synonym">xcpU</name>
    <name evidence="17" type="ORF">ALP65_03575</name>
    <name evidence="15" type="ORF">CAZ10_03490</name>
    <name evidence="16" type="ORF">DT376_04200</name>
    <name evidence="14" type="ORF">GUL26_15015</name>
    <name evidence="18" type="ORF">IPC1295_03395</name>
    <name evidence="13" type="ORF">PAERUG_P19_London_7_VIM_2_05_10_00804</name>
</gene>
<dbReference type="PROSITE" id="PS00409">
    <property type="entry name" value="PROKAR_NTER_METHYL"/>
    <property type="match status" value="1"/>
</dbReference>
<evidence type="ECO:0000256" key="3">
    <source>
        <dbReference type="ARBA" id="ARBA00022475"/>
    </source>
</evidence>
<evidence type="ECO:0000256" key="6">
    <source>
        <dbReference type="ARBA" id="ARBA00022692"/>
    </source>
</evidence>
<evidence type="ECO:0000256" key="5">
    <source>
        <dbReference type="ARBA" id="ARBA00022519"/>
    </source>
</evidence>
<evidence type="ECO:0000313" key="23">
    <source>
        <dbReference type="Proteomes" id="UP000284767"/>
    </source>
</evidence>
<reference evidence="13" key="1">
    <citation type="submission" date="2015-06" db="EMBL/GenBank/DDBJ databases">
        <authorList>
            <person name="Radhakrishnan R."/>
            <person name="Underwood A."/>
            <person name="Al-Shahib A."/>
        </authorList>
    </citation>
    <scope>NUCLEOTIDE SEQUENCE</scope>
    <source>
        <strain evidence="13">P19_London_7_VIM_2_05_10</strain>
    </source>
</reference>
<keyword evidence="3" id="KW-1003">Cell membrane</keyword>
<dbReference type="InterPro" id="IPR049875">
    <property type="entry name" value="TypeII_GspH"/>
</dbReference>
<dbReference type="Proteomes" id="UP000253594">
    <property type="component" value="Unassembled WGS sequence"/>
</dbReference>
<dbReference type="InterPro" id="IPR012902">
    <property type="entry name" value="N_methyl_site"/>
</dbReference>
<dbReference type="GO" id="GO:0015628">
    <property type="term" value="P:protein secretion by the type II secretion system"/>
    <property type="evidence" value="ECO:0007669"/>
    <property type="project" value="InterPro"/>
</dbReference>
<evidence type="ECO:0000256" key="11">
    <source>
        <dbReference type="SAM" id="Phobius"/>
    </source>
</evidence>
<dbReference type="SUPFAM" id="SSF54523">
    <property type="entry name" value="Pili subunits"/>
    <property type="match status" value="1"/>
</dbReference>
<evidence type="ECO:0000259" key="12">
    <source>
        <dbReference type="Pfam" id="PF12019"/>
    </source>
</evidence>
<evidence type="ECO:0000256" key="7">
    <source>
        <dbReference type="ARBA" id="ARBA00022989"/>
    </source>
</evidence>
<evidence type="ECO:0000313" key="13">
    <source>
        <dbReference type="EMBL" id="CRO10591.1"/>
    </source>
</evidence>
<comment type="subcellular location">
    <subcellularLocation>
        <location evidence="1">Cell inner membrane</location>
        <topology evidence="1">Single-pass membrane protein</topology>
    </subcellularLocation>
</comment>
<keyword evidence="8 11" id="KW-0472">Membrane</keyword>
<evidence type="ECO:0000313" key="18">
    <source>
        <dbReference type="EMBL" id="RPM23558.1"/>
    </source>
</evidence>
<dbReference type="NCBIfam" id="TIGR01708">
    <property type="entry name" value="typeII_sec_gspH"/>
    <property type="match status" value="1"/>
</dbReference>
<keyword evidence="4" id="KW-0488">Methylation</keyword>
<evidence type="ECO:0000313" key="19">
    <source>
        <dbReference type="Proteomes" id="UP000045039"/>
    </source>
</evidence>
<evidence type="ECO:0000313" key="22">
    <source>
        <dbReference type="Proteomes" id="UP000270834"/>
    </source>
</evidence>
<dbReference type="GO" id="GO:0005886">
    <property type="term" value="C:plasma membrane"/>
    <property type="evidence" value="ECO:0007669"/>
    <property type="project" value="UniProtKB-SubCell"/>
</dbReference>
<evidence type="ECO:0000256" key="1">
    <source>
        <dbReference type="ARBA" id="ARBA00004377"/>
    </source>
</evidence>
<evidence type="ECO:0000256" key="9">
    <source>
        <dbReference type="ARBA" id="ARBA00025772"/>
    </source>
</evidence>
<evidence type="ECO:0000256" key="4">
    <source>
        <dbReference type="ARBA" id="ARBA00022481"/>
    </source>
</evidence>
<dbReference type="InterPro" id="IPR002416">
    <property type="entry name" value="T2SS_protein-GspH"/>
</dbReference>
<dbReference type="GO" id="GO:0015627">
    <property type="term" value="C:type II protein secretion system complex"/>
    <property type="evidence" value="ECO:0007669"/>
    <property type="project" value="InterPro"/>
</dbReference>
<dbReference type="Proteomes" id="UP000284767">
    <property type="component" value="Unassembled WGS sequence"/>
</dbReference>
<reference evidence="17 22" key="6">
    <citation type="submission" date="2018-08" db="EMBL/GenBank/DDBJ databases">
        <title>Recombination of ecologically and evolutionarily significant loci maintains genetic cohesion in the Pseudomonas syringae species complex.</title>
        <authorList>
            <person name="Dillon M."/>
            <person name="Thakur S."/>
            <person name="Almeida R.N.D."/>
            <person name="Weir B.S."/>
            <person name="Guttman D.S."/>
        </authorList>
    </citation>
    <scope>NUCLEOTIDE SEQUENCE [LARGE SCALE GENOMIC DNA]</scope>
    <source>
        <strain evidence="17 22">ICMP 7846</strain>
    </source>
</reference>
<feature type="domain" description="General secretion pathway GspH" evidence="12">
    <location>
        <begin position="42"/>
        <end position="161"/>
    </location>
</feature>
<reference evidence="19" key="2">
    <citation type="submission" date="2015-06" db="EMBL/GenBank/DDBJ databases">
        <authorList>
            <person name="Radhakrishnan Rajesh"/>
            <person name="Underwood Anthony"/>
            <person name="Al-Shahib Ali"/>
        </authorList>
    </citation>
    <scope>NUCLEOTIDE SEQUENCE [LARGE SCALE GENOMIC DNA]</scope>
    <source>
        <strain evidence="19">P19_London_7_VIM_2_05_10</strain>
    </source>
</reference>
<sequence length="172" mass="19148">MRASRGFTLIELMVVMVIISVLIGLAVLSTGFASTSRELDSEAERLAGLIGVLTDEAVLDNREYGLRLERDAYQVLRYDEAKARWLPVARDSHRLPEWAELTFELDGQPLVLAGSKGEKEQKKGTDQPQLLILSSGELSPFRLRLAERGPEGRALSLSSDGFRLPRVEVARR</sequence>
<dbReference type="EMBL" id="WXZT01000011">
    <property type="protein sequence ID" value="MZZ13563.1"/>
    <property type="molecule type" value="Genomic_DNA"/>
</dbReference>
<dbReference type="EMBL" id="QORE01000077">
    <property type="protein sequence ID" value="RCI76095.1"/>
    <property type="molecule type" value="Genomic_DNA"/>
</dbReference>
<dbReference type="Proteomes" id="UP000045039">
    <property type="component" value="Unassembled WGS sequence"/>
</dbReference>
<evidence type="ECO:0000313" key="17">
    <source>
        <dbReference type="EMBL" id="RMS44095.1"/>
    </source>
</evidence>
<comment type="caution">
    <text evidence="13">The sequence shown here is derived from an EMBL/GenBank/DDBJ whole genome shotgun (WGS) entry which is preliminary data.</text>
</comment>
<evidence type="ECO:0000313" key="16">
    <source>
        <dbReference type="EMBL" id="RCI76095.1"/>
    </source>
</evidence>
<dbReference type="Proteomes" id="UP000270834">
    <property type="component" value="Unassembled WGS sequence"/>
</dbReference>
<evidence type="ECO:0000256" key="10">
    <source>
        <dbReference type="ARBA" id="ARBA00030775"/>
    </source>
</evidence>
<proteinExistence type="inferred from homology"/>
<reference evidence="16 21" key="5">
    <citation type="submission" date="2018-07" db="EMBL/GenBank/DDBJ databases">
        <title>Mechanisms of high-level aminoglycoside resistance among Gram-negative pathogens in Brazil.</title>
        <authorList>
            <person name="Ballaben A.S."/>
            <person name="Darini A.L.C."/>
            <person name="Doi Y."/>
        </authorList>
    </citation>
    <scope>NUCLEOTIDE SEQUENCE [LARGE SCALE GENOMIC DNA]</scope>
    <source>
        <strain evidence="16 21">B2-305</strain>
    </source>
</reference>
<dbReference type="RefSeq" id="WP_003103530.1">
    <property type="nucleotide sequence ID" value="NZ_AP014839.1"/>
</dbReference>
<name>A0A069QK70_PSEAI</name>
<dbReference type="Proteomes" id="UP000194857">
    <property type="component" value="Unassembled WGS sequence"/>
</dbReference>
<evidence type="ECO:0000256" key="8">
    <source>
        <dbReference type="ARBA" id="ARBA00023136"/>
    </source>
</evidence>
<dbReference type="PRINTS" id="PR00885">
    <property type="entry name" value="BCTERIALGSPH"/>
</dbReference>
<dbReference type="InterPro" id="IPR022346">
    <property type="entry name" value="T2SS_GspH"/>
</dbReference>
<dbReference type="EMBL" id="NSNE01000001">
    <property type="protein sequence ID" value="RPM23558.1"/>
    <property type="molecule type" value="Genomic_DNA"/>
</dbReference>
<evidence type="ECO:0000313" key="21">
    <source>
        <dbReference type="Proteomes" id="UP000253594"/>
    </source>
</evidence>
<dbReference type="AlphaFoldDB" id="A0A069QK70"/>
<dbReference type="Gene3D" id="3.55.40.10">
    <property type="entry name" value="minor pseudopilin epsh domain"/>
    <property type="match status" value="1"/>
</dbReference>
<protein>
    <recommendedName>
        <fullName evidence="2">Type II secretion system protein H</fullName>
    </recommendedName>
    <alternativeName>
        <fullName evidence="10">General secretion pathway protein H</fullName>
    </alternativeName>
</protein>
<dbReference type="OMA" id="YVMFNAF"/>
<reference evidence="15 20" key="3">
    <citation type="submission" date="2017-05" db="EMBL/GenBank/DDBJ databases">
        <authorList>
            <person name="Song R."/>
            <person name="Chenine A.L."/>
            <person name="Ruprecht R.M."/>
        </authorList>
    </citation>
    <scope>NUCLEOTIDE SEQUENCE [LARGE SCALE GENOMIC DNA]</scope>
    <source>
        <strain evidence="15 20">S567_C10_BS</strain>
    </source>
</reference>
<evidence type="ECO:0000256" key="2">
    <source>
        <dbReference type="ARBA" id="ARBA00021549"/>
    </source>
</evidence>
<accession>A0A069QK70</accession>
<dbReference type="Pfam" id="PF12019">
    <property type="entry name" value="GspH"/>
    <property type="match status" value="1"/>
</dbReference>
<dbReference type="EMBL" id="NFFZ01000002">
    <property type="protein sequence ID" value="OTI64851.1"/>
    <property type="molecule type" value="Genomic_DNA"/>
</dbReference>
<keyword evidence="5" id="KW-0997">Cell inner membrane</keyword>
<dbReference type="eggNOG" id="COG2165">
    <property type="taxonomic scope" value="Bacteria"/>
</dbReference>
<keyword evidence="7 11" id="KW-1133">Transmembrane helix</keyword>
<accession>A0A1S1C5R7</accession>
<keyword evidence="6 11" id="KW-0812">Transmembrane</keyword>
<dbReference type="EMBL" id="CVVU01000032">
    <property type="protein sequence ID" value="CRO10591.1"/>
    <property type="molecule type" value="Genomic_DNA"/>
</dbReference>
<dbReference type="Proteomes" id="UP000644192">
    <property type="component" value="Unassembled WGS sequence"/>
</dbReference>
<comment type="similarity">
    <text evidence="9">Belongs to the GSP H family.</text>
</comment>
<reference evidence="18 23" key="7">
    <citation type="submission" date="2019-01" db="EMBL/GenBank/DDBJ databases">
        <title>The Pseudomonas aeruginosa pan-genome provides new insights on its population structure, horizontal gene transfer and pathogenicity.</title>
        <authorList>
            <person name="Freschi L."/>
            <person name="Vincent A.T."/>
            <person name="Jeukens J."/>
            <person name="Emond-Rheault J.-G."/>
            <person name="Kukavica-Ibrulj I."/>
            <person name="Dupont M.-J."/>
            <person name="Charette S.J."/>
            <person name="Boyle B."/>
            <person name="Levesque R.C."/>
        </authorList>
    </citation>
    <scope>NUCLEOTIDE SEQUENCE [LARGE SCALE GENOMIC DNA]</scope>
    <source>
        <strain evidence="18 23">PA-W36</strain>
    </source>
</reference>
<evidence type="ECO:0000313" key="15">
    <source>
        <dbReference type="EMBL" id="OTI64851.1"/>
    </source>
</evidence>
<dbReference type="InterPro" id="IPR045584">
    <property type="entry name" value="Pilin-like"/>
</dbReference>
<evidence type="ECO:0000313" key="20">
    <source>
        <dbReference type="Proteomes" id="UP000194857"/>
    </source>
</evidence>
<dbReference type="SMR" id="A0A069QK70"/>
<feature type="transmembrane region" description="Helical" evidence="11">
    <location>
        <begin position="12"/>
        <end position="33"/>
    </location>
</feature>
<organism evidence="13 19">
    <name type="scientific">Pseudomonas aeruginosa</name>
    <dbReference type="NCBI Taxonomy" id="287"/>
    <lineage>
        <taxon>Bacteria</taxon>
        <taxon>Pseudomonadati</taxon>
        <taxon>Pseudomonadota</taxon>
        <taxon>Gammaproteobacteria</taxon>
        <taxon>Pseudomonadales</taxon>
        <taxon>Pseudomonadaceae</taxon>
        <taxon>Pseudomonas</taxon>
    </lineage>
</organism>
<evidence type="ECO:0000313" key="14">
    <source>
        <dbReference type="EMBL" id="MZZ13563.1"/>
    </source>
</evidence>
<dbReference type="Pfam" id="PF07963">
    <property type="entry name" value="N_methyl"/>
    <property type="match status" value="1"/>
</dbReference>
<dbReference type="EMBL" id="RBSQ01001451">
    <property type="protein sequence ID" value="RMS44095.1"/>
    <property type="molecule type" value="Genomic_DNA"/>
</dbReference>
<dbReference type="NCBIfam" id="TIGR02532">
    <property type="entry name" value="IV_pilin_GFxxxE"/>
    <property type="match status" value="1"/>
</dbReference>